<comment type="function">
    <text evidence="10">Endonuclease that specifically degrades the RNA of RNA-DNA hybrids.</text>
</comment>
<comment type="subunit">
    <text evidence="3 10">Monomer.</text>
</comment>
<evidence type="ECO:0000256" key="2">
    <source>
        <dbReference type="ARBA" id="ARBA00005300"/>
    </source>
</evidence>
<dbReference type="Gene3D" id="3.30.420.10">
    <property type="entry name" value="Ribonuclease H-like superfamily/Ribonuclease H"/>
    <property type="match status" value="1"/>
</dbReference>
<comment type="subcellular location">
    <subcellularLocation>
        <location evidence="10">Cytoplasm</location>
    </subcellularLocation>
</comment>
<dbReference type="PANTHER" id="PTHR10642">
    <property type="entry name" value="RIBONUCLEASE H1"/>
    <property type="match status" value="1"/>
</dbReference>
<keyword evidence="5 10" id="KW-0540">Nuclease</keyword>
<sequence>MTIIAAADGSSLGNPGPAGWAWFIDETCWHAGGWPQGTNNQGELMAVLDLLLSTRHRAEEELHILCDSQYVINSLTKWMPGWKKRGWKKGDGKPVLNTDLMRQLDTELRGRPVRFTWVKGHAGHPLNEAADSAARAVATAYQHHQPIPEGPGFPGAGSTSAGNGSGSGAGSSAVRGGAAVTTPQSSTRHGAPSPTPNAAQNSAPTSTSSSAAGTQDTLF</sequence>
<evidence type="ECO:0000256" key="3">
    <source>
        <dbReference type="ARBA" id="ARBA00011245"/>
    </source>
</evidence>
<feature type="compositionally biased region" description="Low complexity" evidence="11">
    <location>
        <begin position="170"/>
        <end position="179"/>
    </location>
</feature>
<dbReference type="GO" id="GO:0003676">
    <property type="term" value="F:nucleic acid binding"/>
    <property type="evidence" value="ECO:0007669"/>
    <property type="project" value="InterPro"/>
</dbReference>
<dbReference type="EMBL" id="LR584267">
    <property type="protein sequence ID" value="VHO00538.1"/>
    <property type="molecule type" value="Genomic_DNA"/>
</dbReference>
<name>A0A5E3ZWS9_9ACTN</name>
<evidence type="ECO:0000256" key="4">
    <source>
        <dbReference type="ARBA" id="ARBA00012180"/>
    </source>
</evidence>
<dbReference type="EC" id="3.1.26.4" evidence="4 10"/>
<dbReference type="PANTHER" id="PTHR10642:SF26">
    <property type="entry name" value="RIBONUCLEASE H1"/>
    <property type="match status" value="1"/>
</dbReference>
<proteinExistence type="inferred from homology"/>
<dbReference type="GO" id="GO:0004523">
    <property type="term" value="F:RNA-DNA hybrid ribonuclease activity"/>
    <property type="evidence" value="ECO:0007669"/>
    <property type="project" value="UniProtKB-UniRule"/>
</dbReference>
<feature type="binding site" evidence="10">
    <location>
        <position position="131"/>
    </location>
    <ligand>
        <name>Mg(2+)</name>
        <dbReference type="ChEBI" id="CHEBI:18420"/>
        <label>2</label>
    </ligand>
</feature>
<comment type="cofactor">
    <cofactor evidence="10">
        <name>Mg(2+)</name>
        <dbReference type="ChEBI" id="CHEBI:18420"/>
    </cofactor>
    <text evidence="10">Binds 1 Mg(2+) ion per subunit. May bind a second metal ion at a regulatory site, or after substrate binding.</text>
</comment>
<dbReference type="InterPro" id="IPR002156">
    <property type="entry name" value="RNaseH_domain"/>
</dbReference>
<evidence type="ECO:0000313" key="13">
    <source>
        <dbReference type="EMBL" id="VHO00538.1"/>
    </source>
</evidence>
<evidence type="ECO:0000256" key="6">
    <source>
        <dbReference type="ARBA" id="ARBA00022723"/>
    </source>
</evidence>
<dbReference type="GO" id="GO:0043137">
    <property type="term" value="P:DNA replication, removal of RNA primer"/>
    <property type="evidence" value="ECO:0007669"/>
    <property type="project" value="TreeGrafter"/>
</dbReference>
<dbReference type="InterPro" id="IPR050092">
    <property type="entry name" value="RNase_H"/>
</dbReference>
<organism evidence="13 14">
    <name type="scientific">Lawsonella clevelandensis</name>
    <dbReference type="NCBI Taxonomy" id="1528099"/>
    <lineage>
        <taxon>Bacteria</taxon>
        <taxon>Bacillati</taxon>
        <taxon>Actinomycetota</taxon>
        <taxon>Actinomycetes</taxon>
        <taxon>Mycobacteriales</taxon>
        <taxon>Lawsonellaceae</taxon>
        <taxon>Lawsonella</taxon>
    </lineage>
</organism>
<feature type="region of interest" description="Disordered" evidence="11">
    <location>
        <begin position="134"/>
        <end position="219"/>
    </location>
</feature>
<dbReference type="Proteomes" id="UP000324288">
    <property type="component" value="Chromosome"/>
</dbReference>
<gene>
    <name evidence="10 13" type="primary">rnhA</name>
    <name evidence="13" type="ORF">LC603019_00829</name>
</gene>
<evidence type="ECO:0000256" key="10">
    <source>
        <dbReference type="HAMAP-Rule" id="MF_00042"/>
    </source>
</evidence>
<evidence type="ECO:0000313" key="14">
    <source>
        <dbReference type="Proteomes" id="UP000324288"/>
    </source>
</evidence>
<dbReference type="PROSITE" id="PS50879">
    <property type="entry name" value="RNASE_H_1"/>
    <property type="match status" value="1"/>
</dbReference>
<dbReference type="InterPro" id="IPR036397">
    <property type="entry name" value="RNaseH_sf"/>
</dbReference>
<keyword evidence="14" id="KW-1185">Reference proteome</keyword>
<keyword evidence="9 10" id="KW-0460">Magnesium</keyword>
<evidence type="ECO:0000259" key="12">
    <source>
        <dbReference type="PROSITE" id="PS50879"/>
    </source>
</evidence>
<protein>
    <recommendedName>
        <fullName evidence="4 10">Ribonuclease H</fullName>
        <shortName evidence="10">RNase H</shortName>
        <ecNumber evidence="4 10">3.1.26.4</ecNumber>
    </recommendedName>
</protein>
<evidence type="ECO:0000256" key="9">
    <source>
        <dbReference type="ARBA" id="ARBA00022842"/>
    </source>
</evidence>
<keyword evidence="8 10" id="KW-0378">Hydrolase</keyword>
<comment type="catalytic activity">
    <reaction evidence="1 10">
        <text>Endonucleolytic cleavage to 5'-phosphomonoester.</text>
        <dbReference type="EC" id="3.1.26.4"/>
    </reaction>
</comment>
<dbReference type="SUPFAM" id="SSF53098">
    <property type="entry name" value="Ribonuclease H-like"/>
    <property type="match status" value="1"/>
</dbReference>
<dbReference type="Pfam" id="PF00075">
    <property type="entry name" value="RNase_H"/>
    <property type="match status" value="1"/>
</dbReference>
<feature type="binding site" evidence="10">
    <location>
        <position position="67"/>
    </location>
    <ligand>
        <name>Mg(2+)</name>
        <dbReference type="ChEBI" id="CHEBI:18420"/>
        <label>1</label>
    </ligand>
</feature>
<dbReference type="GO" id="GO:0005737">
    <property type="term" value="C:cytoplasm"/>
    <property type="evidence" value="ECO:0007669"/>
    <property type="project" value="UniProtKB-SubCell"/>
</dbReference>
<reference evidence="13 14" key="1">
    <citation type="submission" date="2019-04" db="EMBL/GenBank/DDBJ databases">
        <authorList>
            <person name="Seth-Smith MB H."/>
            <person name="Seth-Smith H."/>
        </authorList>
    </citation>
    <scope>NUCLEOTIDE SEQUENCE [LARGE SCALE GENOMIC DNA]</scope>
    <source>
        <strain evidence="13">USB-603019</strain>
    </source>
</reference>
<dbReference type="InterPro" id="IPR012337">
    <property type="entry name" value="RNaseH-like_sf"/>
</dbReference>
<accession>A0A5E3ZWS9</accession>
<dbReference type="RefSeq" id="WP_148417597.1">
    <property type="nucleotide sequence ID" value="NZ_CAMJVL010000043.1"/>
</dbReference>
<evidence type="ECO:0000256" key="1">
    <source>
        <dbReference type="ARBA" id="ARBA00000077"/>
    </source>
</evidence>
<dbReference type="CDD" id="cd09278">
    <property type="entry name" value="RNase_HI_prokaryote_like"/>
    <property type="match status" value="1"/>
</dbReference>
<evidence type="ECO:0000256" key="11">
    <source>
        <dbReference type="SAM" id="MobiDB-lite"/>
    </source>
</evidence>
<keyword evidence="6 10" id="KW-0479">Metal-binding</keyword>
<dbReference type="GO" id="GO:0000287">
    <property type="term" value="F:magnesium ion binding"/>
    <property type="evidence" value="ECO:0007669"/>
    <property type="project" value="UniProtKB-UniRule"/>
</dbReference>
<keyword evidence="7 10" id="KW-0255">Endonuclease</keyword>
<feature type="binding site" evidence="10">
    <location>
        <position position="43"/>
    </location>
    <ligand>
        <name>Mg(2+)</name>
        <dbReference type="ChEBI" id="CHEBI:18420"/>
        <label>1</label>
    </ligand>
</feature>
<feature type="binding site" evidence="10">
    <location>
        <position position="8"/>
    </location>
    <ligand>
        <name>Mg(2+)</name>
        <dbReference type="ChEBI" id="CHEBI:18420"/>
        <label>1</label>
    </ligand>
</feature>
<dbReference type="HAMAP" id="MF_00042">
    <property type="entry name" value="RNase_H"/>
    <property type="match status" value="1"/>
</dbReference>
<dbReference type="InterPro" id="IPR022892">
    <property type="entry name" value="RNaseHI"/>
</dbReference>
<evidence type="ECO:0000256" key="7">
    <source>
        <dbReference type="ARBA" id="ARBA00022759"/>
    </source>
</evidence>
<evidence type="ECO:0000256" key="8">
    <source>
        <dbReference type="ARBA" id="ARBA00022801"/>
    </source>
</evidence>
<feature type="compositionally biased region" description="Low complexity" evidence="11">
    <location>
        <begin position="197"/>
        <end position="212"/>
    </location>
</feature>
<feature type="binding site" evidence="10">
    <location>
        <position position="8"/>
    </location>
    <ligand>
        <name>Mg(2+)</name>
        <dbReference type="ChEBI" id="CHEBI:18420"/>
        <label>2</label>
    </ligand>
</feature>
<dbReference type="AlphaFoldDB" id="A0A5E3ZWS9"/>
<comment type="similarity">
    <text evidence="2 10">Belongs to the RNase H family.</text>
</comment>
<keyword evidence="10" id="KW-0963">Cytoplasm</keyword>
<feature type="domain" description="RNase H type-1" evidence="12">
    <location>
        <begin position="1"/>
        <end position="139"/>
    </location>
</feature>
<evidence type="ECO:0000256" key="5">
    <source>
        <dbReference type="ARBA" id="ARBA00022722"/>
    </source>
</evidence>